<organism evidence="2 3">
    <name type="scientific">Sclerotinia nivalis</name>
    <dbReference type="NCBI Taxonomy" id="352851"/>
    <lineage>
        <taxon>Eukaryota</taxon>
        <taxon>Fungi</taxon>
        <taxon>Dikarya</taxon>
        <taxon>Ascomycota</taxon>
        <taxon>Pezizomycotina</taxon>
        <taxon>Leotiomycetes</taxon>
        <taxon>Helotiales</taxon>
        <taxon>Sclerotiniaceae</taxon>
        <taxon>Sclerotinia</taxon>
    </lineage>
</organism>
<gene>
    <name evidence="2" type="ORF">OCU04_008655</name>
</gene>
<evidence type="ECO:0000313" key="3">
    <source>
        <dbReference type="Proteomes" id="UP001152300"/>
    </source>
</evidence>
<name>A0A9X0DJ17_9HELO</name>
<sequence>MKYLLHTKVGNTKTLEFIDSTKLATRSWHLNRTQEEEEEVGGEGEEGDGEAEREV</sequence>
<feature type="compositionally biased region" description="Acidic residues" evidence="1">
    <location>
        <begin position="35"/>
        <end position="49"/>
    </location>
</feature>
<feature type="region of interest" description="Disordered" evidence="1">
    <location>
        <begin position="28"/>
        <end position="55"/>
    </location>
</feature>
<dbReference type="EMBL" id="JAPEIS010000009">
    <property type="protein sequence ID" value="KAJ8063437.1"/>
    <property type="molecule type" value="Genomic_DNA"/>
</dbReference>
<accession>A0A9X0DJ17</accession>
<dbReference type="Proteomes" id="UP001152300">
    <property type="component" value="Unassembled WGS sequence"/>
</dbReference>
<keyword evidence="3" id="KW-1185">Reference proteome</keyword>
<protein>
    <submittedName>
        <fullName evidence="2">Uncharacterized protein</fullName>
    </submittedName>
</protein>
<evidence type="ECO:0000256" key="1">
    <source>
        <dbReference type="SAM" id="MobiDB-lite"/>
    </source>
</evidence>
<evidence type="ECO:0000313" key="2">
    <source>
        <dbReference type="EMBL" id="KAJ8063437.1"/>
    </source>
</evidence>
<proteinExistence type="predicted"/>
<comment type="caution">
    <text evidence="2">The sequence shown here is derived from an EMBL/GenBank/DDBJ whole genome shotgun (WGS) entry which is preliminary data.</text>
</comment>
<dbReference type="AlphaFoldDB" id="A0A9X0DJ17"/>
<reference evidence="2" key="1">
    <citation type="submission" date="2022-11" db="EMBL/GenBank/DDBJ databases">
        <title>Genome Resource of Sclerotinia nivalis Strain SnTB1, a Plant Pathogen Isolated from American Ginseng.</title>
        <authorList>
            <person name="Fan S."/>
        </authorList>
    </citation>
    <scope>NUCLEOTIDE SEQUENCE</scope>
    <source>
        <strain evidence="2">SnTB1</strain>
    </source>
</reference>